<evidence type="ECO:0000313" key="6">
    <source>
        <dbReference type="Proteomes" id="UP000627715"/>
    </source>
</evidence>
<dbReference type="GO" id="GO:0008409">
    <property type="term" value="F:5'-3' exonuclease activity"/>
    <property type="evidence" value="ECO:0007669"/>
    <property type="project" value="InterPro"/>
</dbReference>
<dbReference type="Gene3D" id="3.40.50.1010">
    <property type="entry name" value="5'-nuclease"/>
    <property type="match status" value="1"/>
</dbReference>
<dbReference type="FunFam" id="1.10.150.20:FF:000003">
    <property type="entry name" value="DNA polymerase I"/>
    <property type="match status" value="1"/>
</dbReference>
<evidence type="ECO:0000256" key="2">
    <source>
        <dbReference type="ARBA" id="ARBA00022801"/>
    </source>
</evidence>
<accession>A0A916QKR4</accession>
<gene>
    <name evidence="5" type="primary">exo</name>
    <name evidence="5" type="ORF">GCM10011403_19470</name>
</gene>
<dbReference type="Pfam" id="PF02739">
    <property type="entry name" value="5_3_exonuc_N"/>
    <property type="match status" value="1"/>
</dbReference>
<dbReference type="InterPro" id="IPR008918">
    <property type="entry name" value="HhH2"/>
</dbReference>
<dbReference type="InterPro" id="IPR020046">
    <property type="entry name" value="5-3_exonucl_a-hlix_arch_N"/>
</dbReference>
<dbReference type="SMART" id="SM00279">
    <property type="entry name" value="HhH2"/>
    <property type="match status" value="1"/>
</dbReference>
<organism evidence="5 6">
    <name type="scientific">Pseudohongiella nitratireducens</name>
    <dbReference type="NCBI Taxonomy" id="1768907"/>
    <lineage>
        <taxon>Bacteria</taxon>
        <taxon>Pseudomonadati</taxon>
        <taxon>Pseudomonadota</taxon>
        <taxon>Gammaproteobacteria</taxon>
        <taxon>Pseudomonadales</taxon>
        <taxon>Pseudohongiellaceae</taxon>
        <taxon>Pseudohongiella</taxon>
    </lineage>
</organism>
<dbReference type="EMBL" id="BMIY01000008">
    <property type="protein sequence ID" value="GFZ76647.1"/>
    <property type="molecule type" value="Genomic_DNA"/>
</dbReference>
<keyword evidence="2" id="KW-0378">Hydrolase</keyword>
<comment type="caution">
    <text evidence="5">The sequence shown here is derived from an EMBL/GenBank/DDBJ whole genome shotgun (WGS) entry which is preliminary data.</text>
</comment>
<dbReference type="CDD" id="cd09859">
    <property type="entry name" value="PIN_53EXO"/>
    <property type="match status" value="1"/>
</dbReference>
<dbReference type="InterPro" id="IPR020045">
    <property type="entry name" value="DNA_polI_H3TH"/>
</dbReference>
<dbReference type="Proteomes" id="UP000627715">
    <property type="component" value="Unassembled WGS sequence"/>
</dbReference>
<dbReference type="GO" id="GO:0033567">
    <property type="term" value="P:DNA replication, Okazaki fragment processing"/>
    <property type="evidence" value="ECO:0007669"/>
    <property type="project" value="InterPro"/>
</dbReference>
<keyword evidence="6" id="KW-1185">Reference proteome</keyword>
<dbReference type="SMART" id="SM00475">
    <property type="entry name" value="53EXOc"/>
    <property type="match status" value="1"/>
</dbReference>
<dbReference type="InterPro" id="IPR029060">
    <property type="entry name" value="PIN-like_dom_sf"/>
</dbReference>
<dbReference type="InterPro" id="IPR036279">
    <property type="entry name" value="5-3_exonuclease_C_sf"/>
</dbReference>
<dbReference type="SUPFAM" id="SSF88723">
    <property type="entry name" value="PIN domain-like"/>
    <property type="match status" value="1"/>
</dbReference>
<dbReference type="OrthoDB" id="9806424at2"/>
<keyword evidence="1" id="KW-0540">Nuclease</keyword>
<dbReference type="GO" id="GO:0017108">
    <property type="term" value="F:5'-flap endonuclease activity"/>
    <property type="evidence" value="ECO:0007669"/>
    <property type="project" value="InterPro"/>
</dbReference>
<evidence type="ECO:0000313" key="5">
    <source>
        <dbReference type="EMBL" id="GFZ76647.1"/>
    </source>
</evidence>
<reference evidence="5" key="2">
    <citation type="submission" date="2020-09" db="EMBL/GenBank/DDBJ databases">
        <authorList>
            <person name="Sun Q."/>
            <person name="Zhou Y."/>
        </authorList>
    </citation>
    <scope>NUCLEOTIDE SEQUENCE</scope>
    <source>
        <strain evidence="5">CGMCC 1.15425</strain>
    </source>
</reference>
<dbReference type="PANTHER" id="PTHR42646">
    <property type="entry name" value="FLAP ENDONUCLEASE XNI"/>
    <property type="match status" value="1"/>
</dbReference>
<evidence type="ECO:0000256" key="3">
    <source>
        <dbReference type="ARBA" id="ARBA00023125"/>
    </source>
</evidence>
<dbReference type="RefSeq" id="WP_068811842.1">
    <property type="nucleotide sequence ID" value="NZ_BMIY01000008.1"/>
</dbReference>
<reference evidence="5" key="1">
    <citation type="journal article" date="2014" name="Int. J. Syst. Evol. Microbiol.">
        <title>Complete genome sequence of Corynebacterium casei LMG S-19264T (=DSM 44701T), isolated from a smear-ripened cheese.</title>
        <authorList>
            <consortium name="US DOE Joint Genome Institute (JGI-PGF)"/>
            <person name="Walter F."/>
            <person name="Albersmeier A."/>
            <person name="Kalinowski J."/>
            <person name="Ruckert C."/>
        </authorList>
    </citation>
    <scope>NUCLEOTIDE SEQUENCE</scope>
    <source>
        <strain evidence="5">CGMCC 1.15425</strain>
    </source>
</reference>
<dbReference type="SUPFAM" id="SSF47807">
    <property type="entry name" value="5' to 3' exonuclease, C-terminal subdomain"/>
    <property type="match status" value="1"/>
</dbReference>
<evidence type="ECO:0000259" key="4">
    <source>
        <dbReference type="SMART" id="SM00475"/>
    </source>
</evidence>
<dbReference type="PANTHER" id="PTHR42646:SF2">
    <property type="entry name" value="5'-3' EXONUCLEASE FAMILY PROTEIN"/>
    <property type="match status" value="1"/>
</dbReference>
<dbReference type="AlphaFoldDB" id="A0A916QKR4"/>
<sequence>MMQNNGDLNAVSRTGSSPLYLLDASIYIFQAHFSSWQFVSSVDGEDRSAFYGFAQSLFRLLRLIGYHRAPQAVPEVQPRLAVAFDESLFSGFRHRLYADYKSNRVLPDDNLAWQLKACRSLCQSLGIPEFASEEYEADDLIGTLAHRYHQQSPVVIVSRDKDLGQLLTGDTDCLWDIQQAVPKTRAVLNEQLGIWPEQIPCYLGLTGDAVDCIPGVPGIGPKAASGLLQAYPDMPSIYAEPERIASLAFRGARTCAEKLLTFQKQAILSRQLATIVCDCQTAELAAFSDASLALQYGNLPHWNVIADHSVLGEAALQKADLMRLENAFRSLDPLRDKEGTV</sequence>
<dbReference type="Gene3D" id="1.10.150.20">
    <property type="entry name" value="5' to 3' exonuclease, C-terminal subdomain"/>
    <property type="match status" value="1"/>
</dbReference>
<dbReference type="CDD" id="cd09898">
    <property type="entry name" value="H3TH_53EXO"/>
    <property type="match status" value="1"/>
</dbReference>
<dbReference type="Pfam" id="PF01367">
    <property type="entry name" value="5_3_exonuc"/>
    <property type="match status" value="1"/>
</dbReference>
<name>A0A916QKR4_9GAMM</name>
<protein>
    <submittedName>
        <fullName evidence="5">Exodeoxyribonuclease IX</fullName>
    </submittedName>
</protein>
<keyword evidence="3" id="KW-0238">DNA-binding</keyword>
<feature type="domain" description="5'-3' exonuclease" evidence="4">
    <location>
        <begin position="17"/>
        <end position="295"/>
    </location>
</feature>
<evidence type="ECO:0000256" key="1">
    <source>
        <dbReference type="ARBA" id="ARBA00022722"/>
    </source>
</evidence>
<dbReference type="InterPro" id="IPR002421">
    <property type="entry name" value="5-3_exonuclease"/>
</dbReference>
<dbReference type="InterPro" id="IPR038969">
    <property type="entry name" value="FEN"/>
</dbReference>
<proteinExistence type="predicted"/>
<dbReference type="GO" id="GO:0003677">
    <property type="term" value="F:DNA binding"/>
    <property type="evidence" value="ECO:0007669"/>
    <property type="project" value="UniProtKB-KW"/>
</dbReference>